<evidence type="ECO:0000313" key="2">
    <source>
        <dbReference type="EMBL" id="MXR70419.1"/>
    </source>
</evidence>
<dbReference type="RefSeq" id="WP_160798447.1">
    <property type="nucleotide sequence ID" value="NZ_JAKEVH010000018.1"/>
</dbReference>
<evidence type="ECO:0000313" key="3">
    <source>
        <dbReference type="Proteomes" id="UP000474778"/>
    </source>
</evidence>
<sequence>MSNIIQLLERMGQDAALQTEDSILQTIDESQISSEQKELLKSRKGDELAESLKTSKDIICFLIPAKDEDDESENSEESDEKSAVNQ</sequence>
<gene>
    <name evidence="2" type="ORF">GNT65_17310</name>
</gene>
<organism evidence="2 3">
    <name type="scientific">Shewanella insulae</name>
    <dbReference type="NCBI Taxonomy" id="2681496"/>
    <lineage>
        <taxon>Bacteria</taxon>
        <taxon>Pseudomonadati</taxon>
        <taxon>Pseudomonadota</taxon>
        <taxon>Gammaproteobacteria</taxon>
        <taxon>Alteromonadales</taxon>
        <taxon>Shewanellaceae</taxon>
        <taxon>Shewanella</taxon>
    </lineage>
</organism>
<proteinExistence type="predicted"/>
<comment type="caution">
    <text evidence="2">The sequence shown here is derived from an EMBL/GenBank/DDBJ whole genome shotgun (WGS) entry which is preliminary data.</text>
</comment>
<keyword evidence="3" id="KW-1185">Reference proteome</keyword>
<dbReference type="Proteomes" id="UP000474778">
    <property type="component" value="Unassembled WGS sequence"/>
</dbReference>
<name>A0A6L7I1F0_9GAMM</name>
<reference evidence="2 3" key="1">
    <citation type="submission" date="2019-12" db="EMBL/GenBank/DDBJ databases">
        <title>Shewanella insulae sp. nov., isolated from a tidal flat.</title>
        <authorList>
            <person name="Yoon J.-H."/>
        </authorList>
    </citation>
    <scope>NUCLEOTIDE SEQUENCE [LARGE SCALE GENOMIC DNA]</scope>
    <source>
        <strain evidence="2 3">JBTF-M18</strain>
    </source>
</reference>
<feature type="compositionally biased region" description="Acidic residues" evidence="1">
    <location>
        <begin position="67"/>
        <end position="79"/>
    </location>
</feature>
<protein>
    <submittedName>
        <fullName evidence="2">Uncharacterized protein</fullName>
    </submittedName>
</protein>
<dbReference type="AlphaFoldDB" id="A0A6L7I1F0"/>
<evidence type="ECO:0000256" key="1">
    <source>
        <dbReference type="SAM" id="MobiDB-lite"/>
    </source>
</evidence>
<accession>A0A6L7I1F0</accession>
<feature type="region of interest" description="Disordered" evidence="1">
    <location>
        <begin position="64"/>
        <end position="86"/>
    </location>
</feature>
<dbReference type="EMBL" id="WRPA01000019">
    <property type="protein sequence ID" value="MXR70419.1"/>
    <property type="molecule type" value="Genomic_DNA"/>
</dbReference>